<evidence type="ECO:0000313" key="2">
    <source>
        <dbReference type="Proteomes" id="UP000828922"/>
    </source>
</evidence>
<sequence length="89" mass="9703">MIPEPLFSFAFLTFSSLSLSLSGARQSLISHHKKTQLRVYCPTPVLLRSSSGSDPDLLIKHLLSTGCVSLNSVCIYFSTLSLSEPKSTN</sequence>
<reference evidence="2" key="1">
    <citation type="journal article" date="2022" name="New Phytol.">
        <title>Phylogenomic structure and speciation in an emerging model: the Sphagnum magellanicum complex (Bryophyta).</title>
        <authorList>
            <person name="Shaw A.J."/>
            <person name="Piatkowski B."/>
            <person name="Duffy A.M."/>
            <person name="Aguero B."/>
            <person name="Imwattana K."/>
            <person name="Nieto-Lugilde M."/>
            <person name="Healey A."/>
            <person name="Weston D.J."/>
            <person name="Patel M.N."/>
            <person name="Schmutz J."/>
            <person name="Grimwood J."/>
            <person name="Yavitt J.B."/>
            <person name="Hassel K."/>
            <person name="Stenoien H.K."/>
            <person name="Flatberg K.I."/>
            <person name="Bickford C.P."/>
            <person name="Hicks K.A."/>
        </authorList>
    </citation>
    <scope>NUCLEOTIDE SEQUENCE [LARGE SCALE GENOMIC DNA]</scope>
</reference>
<keyword evidence="2" id="KW-1185">Reference proteome</keyword>
<organism evidence="1 2">
    <name type="scientific">Sphagnum magellanicum</name>
    <dbReference type="NCBI Taxonomy" id="128215"/>
    <lineage>
        <taxon>Eukaryota</taxon>
        <taxon>Viridiplantae</taxon>
        <taxon>Streptophyta</taxon>
        <taxon>Embryophyta</taxon>
        <taxon>Bryophyta</taxon>
        <taxon>Sphagnophytina</taxon>
        <taxon>Sphagnopsida</taxon>
        <taxon>Sphagnales</taxon>
        <taxon>Sphagnaceae</taxon>
        <taxon>Sphagnum</taxon>
    </lineage>
</organism>
<comment type="caution">
    <text evidence="1">The sequence shown here is derived from an EMBL/GenBank/DDBJ whole genome shotgun (WGS) entry which is preliminary data.</text>
</comment>
<name>A0ACB8HLL9_9BRYO</name>
<proteinExistence type="predicted"/>
<evidence type="ECO:0000313" key="1">
    <source>
        <dbReference type="EMBL" id="KAH9557121.1"/>
    </source>
</evidence>
<accession>A0ACB8HLL9</accession>
<dbReference type="Proteomes" id="UP000828922">
    <property type="component" value="Linkage Group LG07"/>
</dbReference>
<gene>
    <name evidence="1" type="ORF">CY35_07G068500</name>
</gene>
<dbReference type="EMBL" id="CM038913">
    <property type="protein sequence ID" value="KAH9557121.1"/>
    <property type="molecule type" value="Genomic_DNA"/>
</dbReference>
<protein>
    <submittedName>
        <fullName evidence="1">Uncharacterized protein</fullName>
    </submittedName>
</protein>